<gene>
    <name evidence="1" type="ORF">GTC17253_12050</name>
</gene>
<dbReference type="EMBL" id="AP035785">
    <property type="protein sequence ID" value="BFO71239.1"/>
    <property type="molecule type" value="Genomic_DNA"/>
</dbReference>
<dbReference type="Gene3D" id="3.30.1240.10">
    <property type="match status" value="1"/>
</dbReference>
<keyword evidence="1" id="KW-0378">Hydrolase</keyword>
<dbReference type="Pfam" id="PF08282">
    <property type="entry name" value="Hydrolase_3"/>
    <property type="match status" value="1"/>
</dbReference>
<proteinExistence type="predicted"/>
<sequence length="265" mass="29012">MNKTTDQYAIFSDIDGTLVSFTTHEIPRSAIDAIESARNNGHRFYISTGRPVPIITNLRAISHLIDGYITTNGAHCFVADKLVNLDAIAEEDVRTQLADADRHDYAVIMVSQRALVVYNNKPAVKRIFCDDLKVDTLDFNLTMDDIKGEPILQMTPFVSVEQEAGLIPKLKSCEAGRWHPEFIDITAGHIDKGYGLERMAESEGFDIAHTVALGDGGNDIPILRRAGIGVAMGNAADYVKAEAQYVTAHVDDDGFAKALIHLGLV</sequence>
<dbReference type="GO" id="GO:0000287">
    <property type="term" value="F:magnesium ion binding"/>
    <property type="evidence" value="ECO:0007669"/>
    <property type="project" value="TreeGrafter"/>
</dbReference>
<dbReference type="SFLD" id="SFLDG01140">
    <property type="entry name" value="C2.B:_Phosphomannomutase_and_P"/>
    <property type="match status" value="1"/>
</dbReference>
<dbReference type="PROSITE" id="PS01229">
    <property type="entry name" value="COF_2"/>
    <property type="match status" value="1"/>
</dbReference>
<dbReference type="Gene3D" id="3.40.50.1000">
    <property type="entry name" value="HAD superfamily/HAD-like"/>
    <property type="match status" value="1"/>
</dbReference>
<dbReference type="InterPro" id="IPR023214">
    <property type="entry name" value="HAD_sf"/>
</dbReference>
<organism evidence="1">
    <name type="scientific">Prevotella sp. GTC17253</name>
    <dbReference type="NCBI Taxonomy" id="3236793"/>
    <lineage>
        <taxon>Bacteria</taxon>
        <taxon>Pseudomonadati</taxon>
        <taxon>Bacteroidota</taxon>
        <taxon>Bacteroidia</taxon>
        <taxon>Bacteroidales</taxon>
        <taxon>Prevotellaceae</taxon>
        <taxon>Prevotella</taxon>
    </lineage>
</organism>
<dbReference type="InterPro" id="IPR036412">
    <property type="entry name" value="HAD-like_sf"/>
</dbReference>
<accession>A0AB33IVK6</accession>
<dbReference type="PANTHER" id="PTHR10000">
    <property type="entry name" value="PHOSPHOSERINE PHOSPHATASE"/>
    <property type="match status" value="1"/>
</dbReference>
<evidence type="ECO:0000313" key="1">
    <source>
        <dbReference type="EMBL" id="BFO71239.1"/>
    </source>
</evidence>
<name>A0AB33IVK6_9BACT</name>
<dbReference type="AlphaFoldDB" id="A0AB33IVK6"/>
<dbReference type="NCBIfam" id="TIGR00099">
    <property type="entry name" value="Cof-subfamily"/>
    <property type="match status" value="1"/>
</dbReference>
<protein>
    <submittedName>
        <fullName evidence="1">Cof-type HAD-IIB family hydrolase</fullName>
    </submittedName>
</protein>
<dbReference type="GO" id="GO:0016791">
    <property type="term" value="F:phosphatase activity"/>
    <property type="evidence" value="ECO:0007669"/>
    <property type="project" value="TreeGrafter"/>
</dbReference>
<dbReference type="SFLD" id="SFLDS00003">
    <property type="entry name" value="Haloacid_Dehalogenase"/>
    <property type="match status" value="1"/>
</dbReference>
<dbReference type="GO" id="GO:0005829">
    <property type="term" value="C:cytosol"/>
    <property type="evidence" value="ECO:0007669"/>
    <property type="project" value="TreeGrafter"/>
</dbReference>
<reference evidence="1" key="1">
    <citation type="submission" date="2024-07" db="EMBL/GenBank/DDBJ databases">
        <title>Complete genome sequence of Prevotella sp. YM-2024 GTC17253.</title>
        <authorList>
            <person name="Hayashi M."/>
            <person name="Muto Y."/>
            <person name="Tanaka K."/>
            <person name="Niwa H."/>
        </authorList>
    </citation>
    <scope>NUCLEOTIDE SEQUENCE</scope>
    <source>
        <strain evidence="1">GTC17253</strain>
    </source>
</reference>
<dbReference type="PROSITE" id="PS01228">
    <property type="entry name" value="COF_1"/>
    <property type="match status" value="1"/>
</dbReference>
<dbReference type="InterPro" id="IPR000150">
    <property type="entry name" value="Cof"/>
</dbReference>
<dbReference type="SUPFAM" id="SSF56784">
    <property type="entry name" value="HAD-like"/>
    <property type="match status" value="1"/>
</dbReference>
<dbReference type="PANTHER" id="PTHR10000:SF25">
    <property type="entry name" value="PHOSPHATASE YKRA-RELATED"/>
    <property type="match status" value="1"/>
</dbReference>